<protein>
    <submittedName>
        <fullName evidence="2">Serine hydrolase</fullName>
        <ecNumber evidence="2">3.-.-.-</ecNumber>
    </submittedName>
</protein>
<dbReference type="InterPro" id="IPR012338">
    <property type="entry name" value="Beta-lactam/transpept-like"/>
</dbReference>
<dbReference type="Gene3D" id="3.40.710.10">
    <property type="entry name" value="DD-peptidase/beta-lactamase superfamily"/>
    <property type="match status" value="1"/>
</dbReference>
<dbReference type="SUPFAM" id="SSF56601">
    <property type="entry name" value="beta-lactamase/transpeptidase-like"/>
    <property type="match status" value="1"/>
</dbReference>
<dbReference type="Proteomes" id="UP001230908">
    <property type="component" value="Unassembled WGS sequence"/>
</dbReference>
<dbReference type="PANTHER" id="PTHR43283:SF7">
    <property type="entry name" value="BETA-LACTAMASE-RELATED DOMAIN-CONTAINING PROTEIN"/>
    <property type="match status" value="1"/>
</dbReference>
<gene>
    <name evidence="2" type="ORF">RB614_01015</name>
</gene>
<dbReference type="RefSeq" id="WP_308710520.1">
    <property type="nucleotide sequence ID" value="NZ_JAVHUY010000001.1"/>
</dbReference>
<dbReference type="PANTHER" id="PTHR43283">
    <property type="entry name" value="BETA-LACTAMASE-RELATED"/>
    <property type="match status" value="1"/>
</dbReference>
<accession>A0ABU0Z9F9</accession>
<evidence type="ECO:0000313" key="3">
    <source>
        <dbReference type="Proteomes" id="UP001230908"/>
    </source>
</evidence>
<reference evidence="2 3" key="1">
    <citation type="submission" date="2023-08" db="EMBL/GenBank/DDBJ databases">
        <title>Phytohabitans sansha sp. nov., isolated from marine sediment.</title>
        <authorList>
            <person name="Zhao Y."/>
            <person name="Yi K."/>
        </authorList>
    </citation>
    <scope>NUCLEOTIDE SEQUENCE [LARGE SCALE GENOMIC DNA]</scope>
    <source>
        <strain evidence="2 3">ZYX-F-186</strain>
    </source>
</reference>
<keyword evidence="3" id="KW-1185">Reference proteome</keyword>
<dbReference type="EMBL" id="JAVHUY010000001">
    <property type="protein sequence ID" value="MDQ7903099.1"/>
    <property type="molecule type" value="Genomic_DNA"/>
</dbReference>
<dbReference type="Pfam" id="PF00144">
    <property type="entry name" value="Beta-lactamase"/>
    <property type="match status" value="1"/>
</dbReference>
<feature type="domain" description="Beta-lactamase-related" evidence="1">
    <location>
        <begin position="19"/>
        <end position="299"/>
    </location>
</feature>
<comment type="caution">
    <text evidence="2">The sequence shown here is derived from an EMBL/GenBank/DDBJ whole genome shotgun (WGS) entry which is preliminary data.</text>
</comment>
<dbReference type="InterPro" id="IPR001466">
    <property type="entry name" value="Beta-lactam-related"/>
</dbReference>
<proteinExistence type="predicted"/>
<organism evidence="2 3">
    <name type="scientific">Phytohabitans maris</name>
    <dbReference type="NCBI Taxonomy" id="3071409"/>
    <lineage>
        <taxon>Bacteria</taxon>
        <taxon>Bacillati</taxon>
        <taxon>Actinomycetota</taxon>
        <taxon>Actinomycetes</taxon>
        <taxon>Micromonosporales</taxon>
        <taxon>Micromonosporaceae</taxon>
    </lineage>
</organism>
<name>A0ABU0Z9F9_9ACTN</name>
<evidence type="ECO:0000259" key="1">
    <source>
        <dbReference type="Pfam" id="PF00144"/>
    </source>
</evidence>
<keyword evidence="2" id="KW-0378">Hydrolase</keyword>
<dbReference type="InterPro" id="IPR050789">
    <property type="entry name" value="Diverse_Enzym_Activities"/>
</dbReference>
<dbReference type="EC" id="3.-.-.-" evidence="2"/>
<dbReference type="GO" id="GO:0016787">
    <property type="term" value="F:hydrolase activity"/>
    <property type="evidence" value="ECO:0007669"/>
    <property type="project" value="UniProtKB-KW"/>
</dbReference>
<evidence type="ECO:0000313" key="2">
    <source>
        <dbReference type="EMBL" id="MDQ7903099.1"/>
    </source>
</evidence>
<sequence length="324" mass="34363">MRERLDEVIGAGQAGGLHSVIVIHSGHTVLEHYGSGEDFTWGTPLGTVDFGPHTPHDVRSVTKSAVALLYGIALGDGLVPEPAAPLLAGFPEYPDLGADPARAQLTVEHALTMSLGLEWREEIPYDSPANAEIAMELAPDRYRFVLERPVVEAPGVRYSYSGGATALLGGLIAGGTGRPLADYAREVLFTPLGIGSFEWMAGSDGVASAASGLRLATPDLARIGELVLAGGAWDGRQVVPAGWLAEMLRPRLPTEWGGRYGYHWYSGEMGGHRWVGAMGNGGQRLTILPDLGVVVAIAAGNYDDPEQWRTPNAVLERVVLPSLA</sequence>